<dbReference type="AlphaFoldDB" id="A0A511VDX3"/>
<proteinExistence type="predicted"/>
<keyword evidence="1" id="KW-0812">Transmembrane</keyword>
<dbReference type="RefSeq" id="WP_146811802.1">
    <property type="nucleotide sequence ID" value="NZ_BJXX01000169.1"/>
</dbReference>
<feature type="transmembrane region" description="Helical" evidence="1">
    <location>
        <begin position="130"/>
        <end position="155"/>
    </location>
</feature>
<keyword evidence="1" id="KW-0472">Membrane</keyword>
<dbReference type="Proteomes" id="UP000321157">
    <property type="component" value="Unassembled WGS sequence"/>
</dbReference>
<name>A0A511VDX3_9BACL</name>
<organism evidence="2 3">
    <name type="scientific">Aneurinibacillus danicus</name>
    <dbReference type="NCBI Taxonomy" id="267746"/>
    <lineage>
        <taxon>Bacteria</taxon>
        <taxon>Bacillati</taxon>
        <taxon>Bacillota</taxon>
        <taxon>Bacilli</taxon>
        <taxon>Bacillales</taxon>
        <taxon>Paenibacillaceae</taxon>
        <taxon>Aneurinibacillus group</taxon>
        <taxon>Aneurinibacillus</taxon>
    </lineage>
</organism>
<feature type="transmembrane region" description="Helical" evidence="1">
    <location>
        <begin position="40"/>
        <end position="65"/>
    </location>
</feature>
<dbReference type="Gene3D" id="1.10.1760.20">
    <property type="match status" value="1"/>
</dbReference>
<protein>
    <recommendedName>
        <fullName evidence="4">Energy coupling factor transporter S component ThiW</fullName>
    </recommendedName>
</protein>
<dbReference type="NCBIfam" id="TIGR02359">
    <property type="entry name" value="thiW"/>
    <property type="match status" value="1"/>
</dbReference>
<dbReference type="Pfam" id="PF09512">
    <property type="entry name" value="ThiW"/>
    <property type="match status" value="1"/>
</dbReference>
<accession>A0A511VDX3</accession>
<keyword evidence="1" id="KW-1133">Transmembrane helix</keyword>
<gene>
    <name evidence="2" type="ORF">ADA01nite_36180</name>
</gene>
<feature type="transmembrane region" description="Helical" evidence="1">
    <location>
        <begin position="71"/>
        <end position="91"/>
    </location>
</feature>
<dbReference type="InterPro" id="IPR012652">
    <property type="entry name" value="ThiW"/>
</dbReference>
<evidence type="ECO:0000313" key="3">
    <source>
        <dbReference type="Proteomes" id="UP000321157"/>
    </source>
</evidence>
<dbReference type="EMBL" id="BJXX01000169">
    <property type="protein sequence ID" value="GEN36158.1"/>
    <property type="molecule type" value="Genomic_DNA"/>
</dbReference>
<evidence type="ECO:0000313" key="2">
    <source>
        <dbReference type="EMBL" id="GEN36158.1"/>
    </source>
</evidence>
<reference evidence="2 3" key="1">
    <citation type="submission" date="2019-07" db="EMBL/GenBank/DDBJ databases">
        <title>Whole genome shotgun sequence of Aneurinibacillus danicus NBRC 102444.</title>
        <authorList>
            <person name="Hosoyama A."/>
            <person name="Uohara A."/>
            <person name="Ohji S."/>
            <person name="Ichikawa N."/>
        </authorList>
    </citation>
    <scope>NUCLEOTIDE SEQUENCE [LARGE SCALE GENOMIC DNA]</scope>
    <source>
        <strain evidence="2 3">NBRC 102444</strain>
    </source>
</reference>
<keyword evidence="3" id="KW-1185">Reference proteome</keyword>
<dbReference type="OrthoDB" id="5516776at2"/>
<comment type="caution">
    <text evidence="2">The sequence shown here is derived from an EMBL/GenBank/DDBJ whole genome shotgun (WGS) entry which is preliminary data.</text>
</comment>
<feature type="transmembrane region" description="Helical" evidence="1">
    <location>
        <begin position="98"/>
        <end position="124"/>
    </location>
</feature>
<evidence type="ECO:0000256" key="1">
    <source>
        <dbReference type="SAM" id="Phobius"/>
    </source>
</evidence>
<sequence>MQTKATLRFTIMALLVAIGIVGSSFLWFPAGVAKAYPVQHAVNIIAAVTLGPGPAVIIAFMIALIRNLLGIGTVLAFPGSIIGALLAGLLYKWTGKTYGAAIGEVIGTGIIGALISVPIASLLLGKNAGAFAFIPPFFISSLAGAILSLLLLPALKKALRQENRGKSSAEQDMEKASTL</sequence>
<dbReference type="PIRSF" id="PIRSF024534">
    <property type="entry name" value="ThiW"/>
    <property type="match status" value="1"/>
</dbReference>
<evidence type="ECO:0008006" key="4">
    <source>
        <dbReference type="Google" id="ProtNLM"/>
    </source>
</evidence>
<feature type="transmembrane region" description="Helical" evidence="1">
    <location>
        <begin position="6"/>
        <end position="28"/>
    </location>
</feature>